<dbReference type="Gene3D" id="3.40.50.300">
    <property type="entry name" value="P-loop containing nucleotide triphosphate hydrolases"/>
    <property type="match status" value="1"/>
</dbReference>
<dbReference type="Pfam" id="PF07726">
    <property type="entry name" value="AAA_3"/>
    <property type="match status" value="1"/>
</dbReference>
<feature type="domain" description="ChlI/MoxR AAA lid" evidence="2">
    <location>
        <begin position="259"/>
        <end position="326"/>
    </location>
</feature>
<dbReference type="SUPFAM" id="SSF52540">
    <property type="entry name" value="P-loop containing nucleoside triphosphate hydrolases"/>
    <property type="match status" value="1"/>
</dbReference>
<protein>
    <submittedName>
        <fullName evidence="3">MoxR family ATPase</fullName>
    </submittedName>
</protein>
<dbReference type="RefSeq" id="WP_354617432.1">
    <property type="nucleotide sequence ID" value="NZ_JBEWYP010000002.1"/>
</dbReference>
<dbReference type="InterPro" id="IPR041628">
    <property type="entry name" value="ChlI/MoxR_AAA_lid"/>
</dbReference>
<dbReference type="InterPro" id="IPR011703">
    <property type="entry name" value="ATPase_AAA-3"/>
</dbReference>
<comment type="caution">
    <text evidence="3">The sequence shown here is derived from an EMBL/GenBank/DDBJ whole genome shotgun (WGS) entry which is preliminary data.</text>
</comment>
<evidence type="ECO:0000313" key="4">
    <source>
        <dbReference type="Proteomes" id="UP001549773"/>
    </source>
</evidence>
<evidence type="ECO:0000313" key="3">
    <source>
        <dbReference type="EMBL" id="MET7028595.1"/>
    </source>
</evidence>
<evidence type="ECO:0000259" key="1">
    <source>
        <dbReference type="Pfam" id="PF07726"/>
    </source>
</evidence>
<dbReference type="InterPro" id="IPR027417">
    <property type="entry name" value="P-loop_NTPase"/>
</dbReference>
<accession>A0ABV2TUP7</accession>
<sequence length="333" mass="37404">MEENTTVDISAVNEKIAKESAFIDLLMMEMDKVIVGQKYMVERLLIGLLGQGHILLEGVPGLAKTLAINTLSKAVHGSFSRIQFTPDLLPADVVGTMIYNMKLNDFSIKKGPIFANFVLADEINRAPAKVQSALLEAMQEKQVTIGDETFILDKPFLVMATQNPVEQEGTYPLPEAQVDRFMLKTVIDYPKIKEEQLIMRQNLQGEYGKVNPVVSIEQILRAQKAVREVYMDEKIEKYILDIVFATRYPEKYNLEDLKPLISFGASPRGSINLASAAKCYAFIKKRGYVVPEDVRAVVHDVLRHRIGITYEAEAENVTSVDIINKIVNEIEVP</sequence>
<dbReference type="PIRSF" id="PIRSF002849">
    <property type="entry name" value="AAA_ATPase_chaperone_MoxR_prd"/>
    <property type="match status" value="1"/>
</dbReference>
<dbReference type="PANTHER" id="PTHR42759">
    <property type="entry name" value="MOXR FAMILY PROTEIN"/>
    <property type="match status" value="1"/>
</dbReference>
<evidence type="ECO:0000259" key="2">
    <source>
        <dbReference type="Pfam" id="PF17863"/>
    </source>
</evidence>
<dbReference type="Proteomes" id="UP001549773">
    <property type="component" value="Unassembled WGS sequence"/>
</dbReference>
<dbReference type="Pfam" id="PF17863">
    <property type="entry name" value="AAA_lid_2"/>
    <property type="match status" value="1"/>
</dbReference>
<gene>
    <name evidence="3" type="ORF">ABXZ32_04270</name>
</gene>
<dbReference type="PANTHER" id="PTHR42759:SF1">
    <property type="entry name" value="MAGNESIUM-CHELATASE SUBUNIT CHLD"/>
    <property type="match status" value="1"/>
</dbReference>
<keyword evidence="4" id="KW-1185">Reference proteome</keyword>
<dbReference type="InterPro" id="IPR050764">
    <property type="entry name" value="CbbQ/NirQ/NorQ/GpvN"/>
</dbReference>
<proteinExistence type="predicted"/>
<feature type="domain" description="ATPase AAA-3" evidence="1">
    <location>
        <begin position="53"/>
        <end position="183"/>
    </location>
</feature>
<organism evidence="3 4">
    <name type="scientific">Sediminicola luteus</name>
    <dbReference type="NCBI Taxonomy" id="319238"/>
    <lineage>
        <taxon>Bacteria</taxon>
        <taxon>Pseudomonadati</taxon>
        <taxon>Bacteroidota</taxon>
        <taxon>Flavobacteriia</taxon>
        <taxon>Flavobacteriales</taxon>
        <taxon>Flavobacteriaceae</taxon>
        <taxon>Sediminicola</taxon>
    </lineage>
</organism>
<dbReference type="EMBL" id="JBEWYP010000002">
    <property type="protein sequence ID" value="MET7028595.1"/>
    <property type="molecule type" value="Genomic_DNA"/>
</dbReference>
<dbReference type="Gene3D" id="1.10.8.80">
    <property type="entry name" value="Magnesium chelatase subunit I, C-Terminal domain"/>
    <property type="match status" value="1"/>
</dbReference>
<name>A0ABV2TUP7_9FLAO</name>
<reference evidence="3 4" key="1">
    <citation type="submission" date="2024-07" db="EMBL/GenBank/DDBJ databases">
        <title>The genome sequence of type strain Sediminicola luteus GDMCC 1.2596T.</title>
        <authorList>
            <person name="Liu Y."/>
        </authorList>
    </citation>
    <scope>NUCLEOTIDE SEQUENCE [LARGE SCALE GENOMIC DNA]</scope>
    <source>
        <strain evidence="3 4">GDMCC 1.2596</strain>
    </source>
</reference>